<keyword evidence="11" id="KW-0645">Protease</keyword>
<dbReference type="Pfam" id="PF00004">
    <property type="entry name" value="AAA"/>
    <property type="match status" value="1"/>
</dbReference>
<dbReference type="PRINTS" id="PR00300">
    <property type="entry name" value="CLPPROTEASEA"/>
</dbReference>
<dbReference type="Pfam" id="PF02861">
    <property type="entry name" value="Clp_N"/>
    <property type="match status" value="1"/>
</dbReference>
<evidence type="ECO:0000259" key="9">
    <source>
        <dbReference type="PROSITE" id="PS50151"/>
    </source>
</evidence>
<dbReference type="CDD" id="cd19499">
    <property type="entry name" value="RecA-like_ClpB_Hsp104-like"/>
    <property type="match status" value="1"/>
</dbReference>
<sequence length="850" mass="95705">MDDNFSPRVKDVIAYSKEEALRLGHDFIGTEHLMLGLLRDGNGKAISILDALDVDLDHLRRKVEILSPANPNPGNIQKDKKNLHLTRQAERALKTTFLEAKLFQSSSINTAHLLLCILRNENDPTTKLLHKLKVDYDGVKEQFKSMITSDDDYIDTPRAESFPNDSDESNEGKEGTFGSTSSTQKGNKKSKTPVLDNFGRDLTQMAEENKLDPVVGREKEIERVSQILSRRKKNNPLLIGEPGVGKSAIAEGLALRIINKKVSRILYNKRVVTLDLASLVAGTKYRGQFEERMKAVMNELEKNDDIILFIDEIHTIVGAGGATGSLDASNMFKPALARGEIQCIGATTLDEYRQYIEKDGALERRFQKVIVEPTTVEETIEILKNIKGKYEDHHNVIYTDEAIIACVKLTNRYMTDRFLPDKAIDALDESGSRVHIINMDVPKQILELEKQLEDVRDLKNSVVKKQRYEEAAKLRDDEKRLEKDLGIAQEKWEEDSKLHRETVSEDNVADVVSMMSGIPVNRIAQTEINKLAELPNLIKSNVIGQDEAVAKVAKAIQRNRAGLKDPDKPIGSFIFLGQTGVGKTQLAKVLAKELFDSEDALIRVDMSEYMEKFAISRLVGAPPGYVGYEEGGQLTEKVRRKPYSVILLDEIEKAHPDVFNMLLQVLDDGFLTDSLGRKIDFRNTIIIMTSNIGARQLKDFGQGVGFGTSAMKSQTDSHQKGVIENALKKAFAPEFLNRIDDVVVFNPLEREDIHKIIDIELRKLFSRIKEIGYNLNLTDKAKDYIAEKGFDKQYGARPLKRAIQKYIEDALAEEIVNSKLNEGDSIYMDLDEKKEELTIEIKKAEESSKT</sequence>
<dbReference type="PROSITE" id="PS00871">
    <property type="entry name" value="CLPAB_2"/>
    <property type="match status" value="1"/>
</dbReference>
<dbReference type="Proteomes" id="UP001549799">
    <property type="component" value="Unassembled WGS sequence"/>
</dbReference>
<dbReference type="SUPFAM" id="SSF52540">
    <property type="entry name" value="P-loop containing nucleoside triphosphate hydrolases"/>
    <property type="match status" value="2"/>
</dbReference>
<keyword evidence="3 6" id="KW-0067">ATP-binding</keyword>
<proteinExistence type="inferred from homology"/>
<dbReference type="SMART" id="SM00382">
    <property type="entry name" value="AAA"/>
    <property type="match status" value="2"/>
</dbReference>
<dbReference type="Gene3D" id="1.10.8.60">
    <property type="match status" value="2"/>
</dbReference>
<comment type="caution">
    <text evidence="11">The sequence shown here is derived from an EMBL/GenBank/DDBJ whole genome shotgun (WGS) entry which is preliminary data.</text>
</comment>
<dbReference type="InterPro" id="IPR028299">
    <property type="entry name" value="ClpA/B_CS2"/>
</dbReference>
<evidence type="ECO:0000313" key="12">
    <source>
        <dbReference type="Proteomes" id="UP001549799"/>
    </source>
</evidence>
<dbReference type="PROSITE" id="PS00870">
    <property type="entry name" value="CLPAB_1"/>
    <property type="match status" value="1"/>
</dbReference>
<dbReference type="InterPro" id="IPR036628">
    <property type="entry name" value="Clp_N_dom_sf"/>
</dbReference>
<dbReference type="Pfam" id="PF10431">
    <property type="entry name" value="ClpB_D2-small"/>
    <property type="match status" value="1"/>
</dbReference>
<feature type="domain" description="Clp R" evidence="10">
    <location>
        <begin position="1"/>
        <end position="149"/>
    </location>
</feature>
<comment type="similarity">
    <text evidence="6">Belongs to the ClpA/ClpB family.</text>
</comment>
<dbReference type="EMBL" id="JBEXAE010000004">
    <property type="protein sequence ID" value="MET6991062.1"/>
    <property type="molecule type" value="Genomic_DNA"/>
</dbReference>
<dbReference type="InterPro" id="IPR027417">
    <property type="entry name" value="P-loop_NTPase"/>
</dbReference>
<dbReference type="PROSITE" id="PS50151">
    <property type="entry name" value="UVR"/>
    <property type="match status" value="1"/>
</dbReference>
<evidence type="ECO:0000256" key="4">
    <source>
        <dbReference type="ARBA" id="ARBA00023186"/>
    </source>
</evidence>
<keyword evidence="4 6" id="KW-0143">Chaperone</keyword>
<evidence type="ECO:0000256" key="7">
    <source>
        <dbReference type="SAM" id="Coils"/>
    </source>
</evidence>
<dbReference type="SUPFAM" id="SSF81923">
    <property type="entry name" value="Double Clp-N motif"/>
    <property type="match status" value="1"/>
</dbReference>
<dbReference type="InterPro" id="IPR004176">
    <property type="entry name" value="Clp_R_N"/>
</dbReference>
<dbReference type="PROSITE" id="PS51903">
    <property type="entry name" value="CLP_R"/>
    <property type="match status" value="1"/>
</dbReference>
<dbReference type="InterPro" id="IPR003593">
    <property type="entry name" value="AAA+_ATPase"/>
</dbReference>
<dbReference type="SMART" id="SM01086">
    <property type="entry name" value="ClpB_D2-small"/>
    <property type="match status" value="1"/>
</dbReference>
<dbReference type="Gene3D" id="1.10.1780.10">
    <property type="entry name" value="Clp, N-terminal domain"/>
    <property type="match status" value="1"/>
</dbReference>
<dbReference type="InterPro" id="IPR050130">
    <property type="entry name" value="ClpA_ClpB"/>
</dbReference>
<keyword evidence="11" id="KW-0378">Hydrolase</keyword>
<dbReference type="Gene3D" id="4.10.860.10">
    <property type="entry name" value="UVR domain"/>
    <property type="match status" value="1"/>
</dbReference>
<dbReference type="PANTHER" id="PTHR11638">
    <property type="entry name" value="ATP-DEPENDENT CLP PROTEASE"/>
    <property type="match status" value="1"/>
</dbReference>
<dbReference type="GO" id="GO:0006508">
    <property type="term" value="P:proteolysis"/>
    <property type="evidence" value="ECO:0007669"/>
    <property type="project" value="UniProtKB-KW"/>
</dbReference>
<dbReference type="InterPro" id="IPR001943">
    <property type="entry name" value="UVR_dom"/>
</dbReference>
<keyword evidence="12" id="KW-1185">Reference proteome</keyword>
<evidence type="ECO:0000256" key="5">
    <source>
        <dbReference type="PROSITE-ProRule" id="PRU01251"/>
    </source>
</evidence>
<evidence type="ECO:0000256" key="6">
    <source>
        <dbReference type="RuleBase" id="RU004432"/>
    </source>
</evidence>
<accession>A0ABV2SV62</accession>
<feature type="coiled-coil region" evidence="7">
    <location>
        <begin position="445"/>
        <end position="491"/>
    </location>
</feature>
<dbReference type="CDD" id="cd00009">
    <property type="entry name" value="AAA"/>
    <property type="match status" value="1"/>
</dbReference>
<evidence type="ECO:0000256" key="1">
    <source>
        <dbReference type="ARBA" id="ARBA00022737"/>
    </source>
</evidence>
<dbReference type="PANTHER" id="PTHR11638:SF18">
    <property type="entry name" value="HEAT SHOCK PROTEIN 104"/>
    <property type="match status" value="1"/>
</dbReference>
<dbReference type="InterPro" id="IPR001270">
    <property type="entry name" value="ClpA/B"/>
</dbReference>
<evidence type="ECO:0000256" key="3">
    <source>
        <dbReference type="ARBA" id="ARBA00022840"/>
    </source>
</evidence>
<dbReference type="InterPro" id="IPR041546">
    <property type="entry name" value="ClpA/ClpB_AAA_lid"/>
</dbReference>
<dbReference type="RefSeq" id="WP_354615460.1">
    <property type="nucleotide sequence ID" value="NZ_JBEXAE010000004.1"/>
</dbReference>
<reference evidence="11 12" key="1">
    <citation type="submission" date="2024-07" db="EMBL/GenBank/DDBJ databases">
        <title>The genome sequence of type strain Sediminicola arcticus GDMCC 1.2805.</title>
        <authorList>
            <person name="Liu Y."/>
        </authorList>
    </citation>
    <scope>NUCLEOTIDE SEQUENCE [LARGE SCALE GENOMIC DNA]</scope>
    <source>
        <strain evidence="11 12">GDMCC 1.2805</strain>
    </source>
</reference>
<keyword evidence="7" id="KW-0175">Coiled coil</keyword>
<dbReference type="Gene3D" id="3.40.50.300">
    <property type="entry name" value="P-loop containing nucleotide triphosphate hydrolases"/>
    <property type="match status" value="2"/>
</dbReference>
<dbReference type="Pfam" id="PF07724">
    <property type="entry name" value="AAA_2"/>
    <property type="match status" value="1"/>
</dbReference>
<feature type="region of interest" description="Disordered" evidence="8">
    <location>
        <begin position="150"/>
        <end position="194"/>
    </location>
</feature>
<name>A0ABV2SV62_9FLAO</name>
<feature type="domain" description="UVR" evidence="9">
    <location>
        <begin position="449"/>
        <end position="484"/>
    </location>
</feature>
<evidence type="ECO:0000256" key="8">
    <source>
        <dbReference type="SAM" id="MobiDB-lite"/>
    </source>
</evidence>
<dbReference type="Pfam" id="PF17871">
    <property type="entry name" value="AAA_lid_9"/>
    <property type="match status" value="1"/>
</dbReference>
<organism evidence="11 12">
    <name type="scientific">Sediminicola arcticus</name>
    <dbReference type="NCBI Taxonomy" id="1574308"/>
    <lineage>
        <taxon>Bacteria</taxon>
        <taxon>Pseudomonadati</taxon>
        <taxon>Bacteroidota</taxon>
        <taxon>Flavobacteriia</taxon>
        <taxon>Flavobacteriales</taxon>
        <taxon>Flavobacteriaceae</taxon>
        <taxon>Sediminicola</taxon>
    </lineage>
</organism>
<protein>
    <submittedName>
        <fullName evidence="11">ATP-dependent Clp protease ATP-binding subunit</fullName>
    </submittedName>
</protein>
<evidence type="ECO:0000313" key="11">
    <source>
        <dbReference type="EMBL" id="MET6991062.1"/>
    </source>
</evidence>
<evidence type="ECO:0000259" key="10">
    <source>
        <dbReference type="PROSITE" id="PS51903"/>
    </source>
</evidence>
<evidence type="ECO:0000256" key="2">
    <source>
        <dbReference type="ARBA" id="ARBA00022741"/>
    </source>
</evidence>
<dbReference type="InterPro" id="IPR018368">
    <property type="entry name" value="ClpA/B_CS1"/>
</dbReference>
<keyword evidence="2 6" id="KW-0547">Nucleotide-binding</keyword>
<dbReference type="InterPro" id="IPR019489">
    <property type="entry name" value="Clp_ATPase_C"/>
</dbReference>
<gene>
    <name evidence="11" type="ORF">ABXZ36_10435</name>
</gene>
<keyword evidence="1 5" id="KW-0677">Repeat</keyword>
<dbReference type="InterPro" id="IPR003959">
    <property type="entry name" value="ATPase_AAA_core"/>
</dbReference>
<dbReference type="GO" id="GO:0005524">
    <property type="term" value="F:ATP binding"/>
    <property type="evidence" value="ECO:0007669"/>
    <property type="project" value="UniProtKB-KW"/>
</dbReference>
<dbReference type="GO" id="GO:0008233">
    <property type="term" value="F:peptidase activity"/>
    <property type="evidence" value="ECO:0007669"/>
    <property type="project" value="UniProtKB-KW"/>
</dbReference>